<protein>
    <submittedName>
        <fullName evidence="7">ABC transporter ATP-binding protein</fullName>
    </submittedName>
</protein>
<dbReference type="PANTHER" id="PTHR43820">
    <property type="entry name" value="HIGH-AFFINITY BRANCHED-CHAIN AMINO ACID TRANSPORT ATP-BINDING PROTEIN LIVF"/>
    <property type="match status" value="1"/>
</dbReference>
<feature type="domain" description="ABC transporter" evidence="6">
    <location>
        <begin position="6"/>
        <end position="237"/>
    </location>
</feature>
<dbReference type="SMART" id="SM00382">
    <property type="entry name" value="AAA"/>
    <property type="match status" value="1"/>
</dbReference>
<gene>
    <name evidence="7" type="ORF">IPN02_11450</name>
</gene>
<proteinExistence type="inferred from homology"/>
<dbReference type="InterPro" id="IPR003593">
    <property type="entry name" value="AAA+_ATPase"/>
</dbReference>
<dbReference type="Proteomes" id="UP000727993">
    <property type="component" value="Unassembled WGS sequence"/>
</dbReference>
<keyword evidence="2" id="KW-0813">Transport</keyword>
<name>A0A936NEI9_9ACTN</name>
<reference evidence="7 8" key="1">
    <citation type="submission" date="2020-10" db="EMBL/GenBank/DDBJ databases">
        <title>Connecting structure to function with the recovery of over 1000 high-quality activated sludge metagenome-assembled genomes encoding full-length rRNA genes using long-read sequencing.</title>
        <authorList>
            <person name="Singleton C.M."/>
            <person name="Petriglieri F."/>
            <person name="Kristensen J.M."/>
            <person name="Kirkegaard R.H."/>
            <person name="Michaelsen T.Y."/>
            <person name="Andersen M.H."/>
            <person name="Karst S.M."/>
            <person name="Dueholm M.S."/>
            <person name="Nielsen P.H."/>
            <person name="Albertsen M."/>
        </authorList>
    </citation>
    <scope>NUCLEOTIDE SEQUENCE [LARGE SCALE GENOMIC DNA]</scope>
    <source>
        <strain evidence="7">Lyne_18-Q3-R50-59_MAXAC.006</strain>
    </source>
</reference>
<accession>A0A936NEI9</accession>
<dbReference type="CDD" id="cd03224">
    <property type="entry name" value="ABC_TM1139_LivF_branched"/>
    <property type="match status" value="1"/>
</dbReference>
<evidence type="ECO:0000256" key="2">
    <source>
        <dbReference type="ARBA" id="ARBA00022448"/>
    </source>
</evidence>
<dbReference type="PANTHER" id="PTHR43820:SF4">
    <property type="entry name" value="HIGH-AFFINITY BRANCHED-CHAIN AMINO ACID TRANSPORT ATP-BINDING PROTEIN LIVF"/>
    <property type="match status" value="1"/>
</dbReference>
<comment type="similarity">
    <text evidence="1">Belongs to the ABC transporter superfamily.</text>
</comment>
<dbReference type="SUPFAM" id="SSF52540">
    <property type="entry name" value="P-loop containing nucleoside triphosphate hydrolases"/>
    <property type="match status" value="1"/>
</dbReference>
<dbReference type="InterPro" id="IPR027417">
    <property type="entry name" value="P-loop_NTPase"/>
</dbReference>
<keyword evidence="4 7" id="KW-0067">ATP-binding</keyword>
<dbReference type="GO" id="GO:0005524">
    <property type="term" value="F:ATP binding"/>
    <property type="evidence" value="ECO:0007669"/>
    <property type="project" value="UniProtKB-KW"/>
</dbReference>
<dbReference type="GO" id="GO:0015658">
    <property type="term" value="F:branched-chain amino acid transmembrane transporter activity"/>
    <property type="evidence" value="ECO:0007669"/>
    <property type="project" value="TreeGrafter"/>
</dbReference>
<evidence type="ECO:0000313" key="8">
    <source>
        <dbReference type="Proteomes" id="UP000727993"/>
    </source>
</evidence>
<dbReference type="InterPro" id="IPR052156">
    <property type="entry name" value="BCAA_Transport_ATP-bd_LivF"/>
</dbReference>
<dbReference type="GO" id="GO:0016887">
    <property type="term" value="F:ATP hydrolysis activity"/>
    <property type="evidence" value="ECO:0007669"/>
    <property type="project" value="InterPro"/>
</dbReference>
<evidence type="ECO:0000256" key="1">
    <source>
        <dbReference type="ARBA" id="ARBA00005417"/>
    </source>
</evidence>
<dbReference type="GO" id="GO:0015807">
    <property type="term" value="P:L-amino acid transport"/>
    <property type="evidence" value="ECO:0007669"/>
    <property type="project" value="TreeGrafter"/>
</dbReference>
<evidence type="ECO:0000256" key="5">
    <source>
        <dbReference type="ARBA" id="ARBA00022970"/>
    </source>
</evidence>
<keyword evidence="3" id="KW-0547">Nucleotide-binding</keyword>
<sequence length="237" mass="25332">MTDPLLEVRDLTAAYGPVQVLFGLDLVVNPGEFVVMLGANGAGKTTTLRALSGLVSAHGTMNFDGSSILGDRADQVAKLGIAHVPQGRGTLSELTVEENLAVGAYRRSDNEIDDDVARWFDTFPRLAERRQQTAGSMSGGEQQMLAIARAMMSRPRLILLDEPSLGLAPLITKEVFERLSAINKAEGLAVLLVEQNANLALEVADRAYVLEAGKITDQGTAAHLMASESVQRAYLGV</sequence>
<dbReference type="PROSITE" id="PS50893">
    <property type="entry name" value="ABC_TRANSPORTER_2"/>
    <property type="match status" value="1"/>
</dbReference>
<evidence type="ECO:0000313" key="7">
    <source>
        <dbReference type="EMBL" id="MBK9297424.1"/>
    </source>
</evidence>
<dbReference type="InterPro" id="IPR003439">
    <property type="entry name" value="ABC_transporter-like_ATP-bd"/>
</dbReference>
<evidence type="ECO:0000256" key="3">
    <source>
        <dbReference type="ARBA" id="ARBA00022741"/>
    </source>
</evidence>
<evidence type="ECO:0000256" key="4">
    <source>
        <dbReference type="ARBA" id="ARBA00022840"/>
    </source>
</evidence>
<dbReference type="PROSITE" id="PS00211">
    <property type="entry name" value="ABC_TRANSPORTER_1"/>
    <property type="match status" value="1"/>
</dbReference>
<dbReference type="Pfam" id="PF00005">
    <property type="entry name" value="ABC_tran"/>
    <property type="match status" value="1"/>
</dbReference>
<dbReference type="EMBL" id="JADJZA010000007">
    <property type="protein sequence ID" value="MBK9297424.1"/>
    <property type="molecule type" value="Genomic_DNA"/>
</dbReference>
<dbReference type="InterPro" id="IPR017871">
    <property type="entry name" value="ABC_transporter-like_CS"/>
</dbReference>
<keyword evidence="5" id="KW-0029">Amino-acid transport</keyword>
<comment type="caution">
    <text evidence="7">The sequence shown here is derived from an EMBL/GenBank/DDBJ whole genome shotgun (WGS) entry which is preliminary data.</text>
</comment>
<dbReference type="Gene3D" id="3.40.50.300">
    <property type="entry name" value="P-loop containing nucleotide triphosphate hydrolases"/>
    <property type="match status" value="1"/>
</dbReference>
<organism evidence="7 8">
    <name type="scientific">Candidatus Neomicrothrix subdominans</name>
    <dbReference type="NCBI Taxonomy" id="2954438"/>
    <lineage>
        <taxon>Bacteria</taxon>
        <taxon>Bacillati</taxon>
        <taxon>Actinomycetota</taxon>
        <taxon>Acidimicrobiia</taxon>
        <taxon>Acidimicrobiales</taxon>
        <taxon>Microthrixaceae</taxon>
        <taxon>Candidatus Neomicrothrix</taxon>
    </lineage>
</organism>
<evidence type="ECO:0000259" key="6">
    <source>
        <dbReference type="PROSITE" id="PS50893"/>
    </source>
</evidence>
<dbReference type="AlphaFoldDB" id="A0A936NEI9"/>